<feature type="domain" description="FAD-binding FR-type" evidence="9">
    <location>
        <begin position="3"/>
        <end position="110"/>
    </location>
</feature>
<proteinExistence type="inferred from homology"/>
<keyword evidence="4" id="KW-0285">Flavoprotein</keyword>
<dbReference type="GO" id="GO:0034599">
    <property type="term" value="P:cellular response to oxidative stress"/>
    <property type="evidence" value="ECO:0007669"/>
    <property type="project" value="TreeGrafter"/>
</dbReference>
<keyword evidence="11" id="KW-1185">Reference proteome</keyword>
<evidence type="ECO:0000256" key="6">
    <source>
        <dbReference type="ARBA" id="ARBA00022857"/>
    </source>
</evidence>
<dbReference type="Gene3D" id="3.40.50.80">
    <property type="entry name" value="Nucleotide-binding domain of ferredoxin-NADP reductase (FNR) module"/>
    <property type="match status" value="1"/>
</dbReference>
<dbReference type="AlphaFoldDB" id="A0A840VP78"/>
<evidence type="ECO:0000256" key="8">
    <source>
        <dbReference type="ARBA" id="ARBA00047776"/>
    </source>
</evidence>
<protein>
    <recommendedName>
        <fullName evidence="3">ferredoxin--NADP(+) reductase</fullName>
        <ecNumber evidence="3">1.18.1.2</ecNumber>
    </recommendedName>
</protein>
<dbReference type="Gene3D" id="2.40.30.10">
    <property type="entry name" value="Translation factors"/>
    <property type="match status" value="1"/>
</dbReference>
<dbReference type="EC" id="1.18.1.2" evidence="3"/>
<comment type="caution">
    <text evidence="10">The sequence shown here is derived from an EMBL/GenBank/DDBJ whole genome shotgun (WGS) entry which is preliminary data.</text>
</comment>
<evidence type="ECO:0000256" key="7">
    <source>
        <dbReference type="ARBA" id="ARBA00023002"/>
    </source>
</evidence>
<dbReference type="InterPro" id="IPR033892">
    <property type="entry name" value="FNR_bac"/>
</dbReference>
<organism evidence="10 11">
    <name type="scientific">Acidocella aromatica</name>
    <dbReference type="NCBI Taxonomy" id="1303579"/>
    <lineage>
        <taxon>Bacteria</taxon>
        <taxon>Pseudomonadati</taxon>
        <taxon>Pseudomonadota</taxon>
        <taxon>Alphaproteobacteria</taxon>
        <taxon>Acetobacterales</taxon>
        <taxon>Acidocellaceae</taxon>
        <taxon>Acidocella</taxon>
    </lineage>
</organism>
<reference evidence="10 11" key="1">
    <citation type="submission" date="2020-08" db="EMBL/GenBank/DDBJ databases">
        <title>Genomic Encyclopedia of Type Strains, Phase IV (KMG-IV): sequencing the most valuable type-strain genomes for metagenomic binning, comparative biology and taxonomic classification.</title>
        <authorList>
            <person name="Goeker M."/>
        </authorList>
    </citation>
    <scope>NUCLEOTIDE SEQUENCE [LARGE SCALE GENOMIC DNA]</scope>
    <source>
        <strain evidence="10 11">DSM 27026</strain>
    </source>
</reference>
<dbReference type="InterPro" id="IPR017927">
    <property type="entry name" value="FAD-bd_FR_type"/>
</dbReference>
<evidence type="ECO:0000256" key="1">
    <source>
        <dbReference type="ARBA" id="ARBA00001974"/>
    </source>
</evidence>
<dbReference type="SUPFAM" id="SSF52343">
    <property type="entry name" value="Ferredoxin reductase-like, C-terminal NADP-linked domain"/>
    <property type="match status" value="1"/>
</dbReference>
<evidence type="ECO:0000313" key="10">
    <source>
        <dbReference type="EMBL" id="MBB5373210.1"/>
    </source>
</evidence>
<dbReference type="GO" id="GO:0004324">
    <property type="term" value="F:ferredoxin-NADP+ reductase activity"/>
    <property type="evidence" value="ECO:0007669"/>
    <property type="project" value="UniProtKB-EC"/>
</dbReference>
<dbReference type="PANTHER" id="PTHR47878:SF1">
    <property type="entry name" value="FLAVODOXIN_FERREDOXIN--NADP REDUCTASE"/>
    <property type="match status" value="1"/>
</dbReference>
<gene>
    <name evidence="10" type="ORF">HNP71_001469</name>
</gene>
<comment type="cofactor">
    <cofactor evidence="1">
        <name>FAD</name>
        <dbReference type="ChEBI" id="CHEBI:57692"/>
    </cofactor>
</comment>
<evidence type="ECO:0000256" key="3">
    <source>
        <dbReference type="ARBA" id="ARBA00013223"/>
    </source>
</evidence>
<dbReference type="GO" id="GO:0042167">
    <property type="term" value="P:heme catabolic process"/>
    <property type="evidence" value="ECO:0007669"/>
    <property type="project" value="TreeGrafter"/>
</dbReference>
<evidence type="ECO:0000313" key="11">
    <source>
        <dbReference type="Proteomes" id="UP000553706"/>
    </source>
</evidence>
<keyword evidence="7 10" id="KW-0560">Oxidoreductase</keyword>
<dbReference type="PROSITE" id="PS51384">
    <property type="entry name" value="FAD_FR"/>
    <property type="match status" value="1"/>
</dbReference>
<evidence type="ECO:0000256" key="5">
    <source>
        <dbReference type="ARBA" id="ARBA00022827"/>
    </source>
</evidence>
<keyword evidence="5" id="KW-0274">FAD</keyword>
<dbReference type="EMBL" id="JACHFJ010000005">
    <property type="protein sequence ID" value="MBB5373210.1"/>
    <property type="molecule type" value="Genomic_DNA"/>
</dbReference>
<comment type="catalytic activity">
    <reaction evidence="8">
        <text>2 reduced [2Fe-2S]-[ferredoxin] + NADP(+) + H(+) = 2 oxidized [2Fe-2S]-[ferredoxin] + NADPH</text>
        <dbReference type="Rhea" id="RHEA:20125"/>
        <dbReference type="Rhea" id="RHEA-COMP:10000"/>
        <dbReference type="Rhea" id="RHEA-COMP:10001"/>
        <dbReference type="ChEBI" id="CHEBI:15378"/>
        <dbReference type="ChEBI" id="CHEBI:33737"/>
        <dbReference type="ChEBI" id="CHEBI:33738"/>
        <dbReference type="ChEBI" id="CHEBI:57783"/>
        <dbReference type="ChEBI" id="CHEBI:58349"/>
        <dbReference type="EC" id="1.18.1.2"/>
    </reaction>
</comment>
<dbReference type="SUPFAM" id="SSF63380">
    <property type="entry name" value="Riboflavin synthase domain-like"/>
    <property type="match status" value="1"/>
</dbReference>
<accession>A0A840VP78</accession>
<dbReference type="CDD" id="cd06195">
    <property type="entry name" value="FNR1"/>
    <property type="match status" value="1"/>
</dbReference>
<evidence type="ECO:0000256" key="2">
    <source>
        <dbReference type="ARBA" id="ARBA00008312"/>
    </source>
</evidence>
<comment type="similarity">
    <text evidence="2">Belongs to the ferredoxin--NADP reductase type 1 family.</text>
</comment>
<dbReference type="InterPro" id="IPR017938">
    <property type="entry name" value="Riboflavin_synthase-like_b-brl"/>
</dbReference>
<evidence type="ECO:0000259" key="9">
    <source>
        <dbReference type="PROSITE" id="PS51384"/>
    </source>
</evidence>
<dbReference type="InterPro" id="IPR051930">
    <property type="entry name" value="FNR_type-1"/>
</dbReference>
<dbReference type="InterPro" id="IPR039261">
    <property type="entry name" value="FNR_nucleotide-bd"/>
</dbReference>
<keyword evidence="6" id="KW-0521">NADP</keyword>
<sequence length="263" mass="29060">MATNLYTETVTSISNWTDTLFSFTTTRNPGFRFLCGQFTPLGIVVDGQPLAQGEQPVLKRSAMCSAVHEEHLEFFLAKAGDDELTARLHDMKEGDQVLVGGKPTGALTLNNLQPGAKQLYLFATTSGVAPLLSVIKDIDTYEFYDYVVFVHCARKVEELAFTEASITNLLKDEYFGELVLKKLFFYPTVTREPFHTTGRITTLLEAGKLEMDLGMPPLDIATDRVIICGNAEMTADVRELIEARGFAEGSHAAQGHFLVEAPR</sequence>
<evidence type="ECO:0000256" key="4">
    <source>
        <dbReference type="ARBA" id="ARBA00022630"/>
    </source>
</evidence>
<dbReference type="RefSeq" id="WP_183266227.1">
    <property type="nucleotide sequence ID" value="NZ_JACHFJ010000005.1"/>
</dbReference>
<dbReference type="Proteomes" id="UP000553706">
    <property type="component" value="Unassembled WGS sequence"/>
</dbReference>
<name>A0A840VP78_9PROT</name>
<dbReference type="PANTHER" id="PTHR47878">
    <property type="entry name" value="OXIDOREDUCTASE FAD/NAD(P)-BINDING DOMAIN PROTEIN"/>
    <property type="match status" value="1"/>
</dbReference>